<organism evidence="2 3">
    <name type="scientific">Pichia membranifaciens</name>
    <dbReference type="NCBI Taxonomy" id="4926"/>
    <lineage>
        <taxon>Eukaryota</taxon>
        <taxon>Fungi</taxon>
        <taxon>Dikarya</taxon>
        <taxon>Ascomycota</taxon>
        <taxon>Saccharomycotina</taxon>
        <taxon>Pichiomycetes</taxon>
        <taxon>Pichiales</taxon>
        <taxon>Pichiaceae</taxon>
        <taxon>Pichia</taxon>
    </lineage>
</organism>
<feature type="compositionally biased region" description="Basic and acidic residues" evidence="1">
    <location>
        <begin position="95"/>
        <end position="119"/>
    </location>
</feature>
<feature type="compositionally biased region" description="Basic and acidic residues" evidence="1">
    <location>
        <begin position="211"/>
        <end position="223"/>
    </location>
</feature>
<gene>
    <name evidence="2" type="ORF">PMKS-000727</name>
</gene>
<dbReference type="EMBL" id="BDGI01000028">
    <property type="protein sequence ID" value="GAV27263.1"/>
    <property type="molecule type" value="Genomic_DNA"/>
</dbReference>
<feature type="region of interest" description="Disordered" evidence="1">
    <location>
        <begin position="1"/>
        <end position="61"/>
    </location>
</feature>
<feature type="region of interest" description="Disordered" evidence="1">
    <location>
        <begin position="85"/>
        <end position="124"/>
    </location>
</feature>
<comment type="caution">
    <text evidence="2">The sequence shown here is derived from an EMBL/GenBank/DDBJ whole genome shotgun (WGS) entry which is preliminary data.</text>
</comment>
<keyword evidence="3" id="KW-1185">Reference proteome</keyword>
<proteinExistence type="predicted"/>
<sequence>MPADGGSGENAVKEMAKKKELEKKVEEEIEEEIKKEQEQEKAKTVPKQSGSKSGSTFNAEKKVIDKDTQLWTTDIAGDEIPVDVDCAQRGPEAGPKLDRQVGCDHTQRHPADHQHHVDGGADAEELELRQPKPDAGLVGEGGVVEAVRCDCETIVAQQALDQRPDRVVLQRHGPCPPDGTRELPQHAAGMHQREQQARPPSAVGEGVGPHLAERPCEPADPQRRAAVVVAPIPRNHVDGVPGGGDPGPDHRPDQLHELARPEFQEDEVRAHGAEPPVPHVHPDGHEQC</sequence>
<accession>A0A1Q2YCZ0</accession>
<feature type="compositionally biased region" description="Basic and acidic residues" evidence="1">
    <location>
        <begin position="11"/>
        <end position="43"/>
    </location>
</feature>
<evidence type="ECO:0000313" key="3">
    <source>
        <dbReference type="Proteomes" id="UP000186136"/>
    </source>
</evidence>
<evidence type="ECO:0000256" key="1">
    <source>
        <dbReference type="SAM" id="MobiDB-lite"/>
    </source>
</evidence>
<evidence type="ECO:0000313" key="2">
    <source>
        <dbReference type="EMBL" id="GAV27263.1"/>
    </source>
</evidence>
<reference evidence="2 3" key="1">
    <citation type="submission" date="2016-08" db="EMBL/GenBank/DDBJ databases">
        <title>Whole genome shotgun sequence of Pichia membranifaciens KS47-1.</title>
        <authorList>
            <person name="Konishi M."/>
            <person name="Ishida M."/>
            <person name="Arakawa T."/>
            <person name="Kato Y."/>
            <person name="Horiuchi J."/>
        </authorList>
    </citation>
    <scope>NUCLEOTIDE SEQUENCE [LARGE SCALE GENOMIC DNA]</scope>
    <source>
        <strain evidence="2 3">KS47-1</strain>
    </source>
</reference>
<protein>
    <submittedName>
        <fullName evidence="2">Uncharacterized protein</fullName>
    </submittedName>
</protein>
<feature type="compositionally biased region" description="Basic and acidic residues" evidence="1">
    <location>
        <begin position="247"/>
        <end position="272"/>
    </location>
</feature>
<feature type="region of interest" description="Disordered" evidence="1">
    <location>
        <begin position="165"/>
        <end position="288"/>
    </location>
</feature>
<dbReference type="Proteomes" id="UP000186136">
    <property type="component" value="Unassembled WGS sequence"/>
</dbReference>
<name>A0A1Q2YCZ0_9ASCO</name>
<dbReference type="AlphaFoldDB" id="A0A1Q2YCZ0"/>
<feature type="compositionally biased region" description="Polar residues" evidence="1">
    <location>
        <begin position="46"/>
        <end position="58"/>
    </location>
</feature>